<reference evidence="1 3" key="1">
    <citation type="journal article" date="2024" name="J Genomics">
        <title>Draft genome sequencing and assembly of Favolaschia claudopus CIRM-BRFM 2984 isolated from oak limbs.</title>
        <authorList>
            <person name="Navarro D."/>
            <person name="Drula E."/>
            <person name="Chaduli D."/>
            <person name="Cazenave R."/>
            <person name="Ahrendt S."/>
            <person name="Wang J."/>
            <person name="Lipzen A."/>
            <person name="Daum C."/>
            <person name="Barry K."/>
            <person name="Grigoriev I.V."/>
            <person name="Favel A."/>
            <person name="Rosso M.N."/>
            <person name="Martin F."/>
        </authorList>
    </citation>
    <scope>NUCLEOTIDE SEQUENCE [LARGE SCALE GENOMIC DNA]</scope>
    <source>
        <strain evidence="1 3">CIRM-BRFM 2984</strain>
    </source>
</reference>
<dbReference type="AlphaFoldDB" id="A0AAW0ADT5"/>
<proteinExistence type="predicted"/>
<keyword evidence="3" id="KW-1185">Reference proteome</keyword>
<organism evidence="1 3">
    <name type="scientific">Favolaschia claudopus</name>
    <dbReference type="NCBI Taxonomy" id="2862362"/>
    <lineage>
        <taxon>Eukaryota</taxon>
        <taxon>Fungi</taxon>
        <taxon>Dikarya</taxon>
        <taxon>Basidiomycota</taxon>
        <taxon>Agaricomycotina</taxon>
        <taxon>Agaricomycetes</taxon>
        <taxon>Agaricomycetidae</taxon>
        <taxon>Agaricales</taxon>
        <taxon>Marasmiineae</taxon>
        <taxon>Mycenaceae</taxon>
        <taxon>Favolaschia</taxon>
    </lineage>
</organism>
<dbReference type="EMBL" id="JAWWNJ010000071">
    <property type="protein sequence ID" value="KAK7007449.1"/>
    <property type="molecule type" value="Genomic_DNA"/>
</dbReference>
<gene>
    <name evidence="1" type="ORF">R3P38DRAFT_2792888</name>
    <name evidence="2" type="ORF">R3P38DRAFT_2792891</name>
</gene>
<sequence length="333" mass="37215">MSTSHLPMFLNMIWRSRPASLNRRVSRDLARSSSFSIARRAAAPAFKFNVTCKFPPLELKPTSQLLQASSRSLSADRRPLIRVCKPVDVVKVAAAAPRSGAYSRRYASTSHKRDDCLRVPEQLQVVEVAVAAASRSGANSRLYISPSRERNECSFAVRRATSPPLDPRNLFVILWIAVRRATIYVSRCPGRGKLTRQTFVRRAGCVAVELELIFLSMKVLGSFKYQIHDASTSTYRRSLYGSSSGERTCCRLYATPDIEYTTYRAPASNDLGGCANNVVNTTYLVPVSDDSNGKVLPPFPSLDSDLFESRRVQLPNFKISTLLQKRRNSVRLQ</sequence>
<evidence type="ECO:0000313" key="3">
    <source>
        <dbReference type="Proteomes" id="UP001362999"/>
    </source>
</evidence>
<evidence type="ECO:0000313" key="2">
    <source>
        <dbReference type="EMBL" id="KAK7007449.1"/>
    </source>
</evidence>
<evidence type="ECO:0000313" key="1">
    <source>
        <dbReference type="EMBL" id="KAK7007446.1"/>
    </source>
</evidence>
<dbReference type="Proteomes" id="UP001362999">
    <property type="component" value="Unassembled WGS sequence"/>
</dbReference>
<comment type="caution">
    <text evidence="1">The sequence shown here is derived from an EMBL/GenBank/DDBJ whole genome shotgun (WGS) entry which is preliminary data.</text>
</comment>
<name>A0AAW0ADT5_9AGAR</name>
<protein>
    <submittedName>
        <fullName evidence="1">Uncharacterized protein</fullName>
    </submittedName>
</protein>
<dbReference type="EMBL" id="JAWWNJ010000071">
    <property type="protein sequence ID" value="KAK7007446.1"/>
    <property type="molecule type" value="Genomic_DNA"/>
</dbReference>
<accession>A0AAW0ADT5</accession>